<organism evidence="2 3">
    <name type="scientific">Suillus luteus UH-Slu-Lm8-n1</name>
    <dbReference type="NCBI Taxonomy" id="930992"/>
    <lineage>
        <taxon>Eukaryota</taxon>
        <taxon>Fungi</taxon>
        <taxon>Dikarya</taxon>
        <taxon>Basidiomycota</taxon>
        <taxon>Agaricomycotina</taxon>
        <taxon>Agaricomycetes</taxon>
        <taxon>Agaricomycetidae</taxon>
        <taxon>Boletales</taxon>
        <taxon>Suillineae</taxon>
        <taxon>Suillaceae</taxon>
        <taxon>Suillus</taxon>
    </lineage>
</organism>
<reference evidence="2 3" key="1">
    <citation type="submission" date="2014-04" db="EMBL/GenBank/DDBJ databases">
        <authorList>
            <consortium name="DOE Joint Genome Institute"/>
            <person name="Kuo A."/>
            <person name="Ruytinx J."/>
            <person name="Rineau F."/>
            <person name="Colpaert J."/>
            <person name="Kohler A."/>
            <person name="Nagy L.G."/>
            <person name="Floudas D."/>
            <person name="Copeland A."/>
            <person name="Barry K.W."/>
            <person name="Cichocki N."/>
            <person name="Veneault-Fourrey C."/>
            <person name="LaButti K."/>
            <person name="Lindquist E.A."/>
            <person name="Lipzen A."/>
            <person name="Lundell T."/>
            <person name="Morin E."/>
            <person name="Murat C."/>
            <person name="Sun H."/>
            <person name="Tunlid A."/>
            <person name="Henrissat B."/>
            <person name="Grigoriev I.V."/>
            <person name="Hibbett D.S."/>
            <person name="Martin F."/>
            <person name="Nordberg H.P."/>
            <person name="Cantor M.N."/>
            <person name="Hua S.X."/>
        </authorList>
    </citation>
    <scope>NUCLEOTIDE SEQUENCE [LARGE SCALE GENOMIC DNA]</scope>
    <source>
        <strain evidence="2 3">UH-Slu-Lm8-n1</strain>
    </source>
</reference>
<dbReference type="STRING" id="930992.A0A0D0ADH6"/>
<gene>
    <name evidence="2" type="ORF">CY34DRAFT_798397</name>
</gene>
<keyword evidence="1" id="KW-0732">Signal</keyword>
<evidence type="ECO:0000256" key="1">
    <source>
        <dbReference type="SAM" id="SignalP"/>
    </source>
</evidence>
<protein>
    <submittedName>
        <fullName evidence="2">Uncharacterized protein</fullName>
    </submittedName>
</protein>
<keyword evidence="3" id="KW-1185">Reference proteome</keyword>
<dbReference type="Proteomes" id="UP000054485">
    <property type="component" value="Unassembled WGS sequence"/>
</dbReference>
<evidence type="ECO:0000313" key="2">
    <source>
        <dbReference type="EMBL" id="KIK48290.1"/>
    </source>
</evidence>
<reference evidence="3" key="2">
    <citation type="submission" date="2015-01" db="EMBL/GenBank/DDBJ databases">
        <title>Evolutionary Origins and Diversification of the Mycorrhizal Mutualists.</title>
        <authorList>
            <consortium name="DOE Joint Genome Institute"/>
            <consortium name="Mycorrhizal Genomics Consortium"/>
            <person name="Kohler A."/>
            <person name="Kuo A."/>
            <person name="Nagy L.G."/>
            <person name="Floudas D."/>
            <person name="Copeland A."/>
            <person name="Barry K.W."/>
            <person name="Cichocki N."/>
            <person name="Veneault-Fourrey C."/>
            <person name="LaButti K."/>
            <person name="Lindquist E.A."/>
            <person name="Lipzen A."/>
            <person name="Lundell T."/>
            <person name="Morin E."/>
            <person name="Murat C."/>
            <person name="Riley R."/>
            <person name="Ohm R."/>
            <person name="Sun H."/>
            <person name="Tunlid A."/>
            <person name="Henrissat B."/>
            <person name="Grigoriev I.V."/>
            <person name="Hibbett D.S."/>
            <person name="Martin F."/>
        </authorList>
    </citation>
    <scope>NUCLEOTIDE SEQUENCE [LARGE SCALE GENOMIC DNA]</scope>
    <source>
        <strain evidence="3">UH-Slu-Lm8-n1</strain>
    </source>
</reference>
<feature type="chain" id="PRO_5002207505" evidence="1">
    <location>
        <begin position="27"/>
        <end position="242"/>
    </location>
</feature>
<evidence type="ECO:0000313" key="3">
    <source>
        <dbReference type="Proteomes" id="UP000054485"/>
    </source>
</evidence>
<dbReference type="HOGENOM" id="CLU_066064_1_0_1"/>
<dbReference type="EMBL" id="KN835139">
    <property type="protein sequence ID" value="KIK48290.1"/>
    <property type="molecule type" value="Genomic_DNA"/>
</dbReference>
<proteinExistence type="predicted"/>
<accession>A0A0D0ADH6</accession>
<dbReference type="OrthoDB" id="3167181at2759"/>
<feature type="signal peptide" evidence="1">
    <location>
        <begin position="1"/>
        <end position="26"/>
    </location>
</feature>
<name>A0A0D0ADH6_9AGAM</name>
<sequence length="242" mass="25687">MRIFVLSCAIALILSVSSALATLTNAQRLARGLPVLPPKFARALPGYARTPTAAGANPSTSPVPPKTYTGRILVKSYDGGTYGHLYNWASGINGINFGSSSEDLHVSFTVSRSGKGLIDIMAINPAFTGPSYIGTTSNDTLAKGSPTAVSFGNVIRTPVHSPPVPVGQYNADESAIWTFDPTTYELKAHYVNLNGHKAGTTIAYKIYDNSIFFVGDIGAYNAAQDDPDYLVSPITFYLDLTG</sequence>
<dbReference type="InParanoid" id="A0A0D0ADH6"/>
<dbReference type="AlphaFoldDB" id="A0A0D0ADH6"/>